<dbReference type="Pfam" id="PF01924">
    <property type="entry name" value="HypD"/>
    <property type="match status" value="1"/>
</dbReference>
<dbReference type="InterPro" id="IPR042244">
    <property type="entry name" value="HypD_2_sf"/>
</dbReference>
<evidence type="ECO:0000256" key="1">
    <source>
        <dbReference type="ARBA" id="ARBA00007888"/>
    </source>
</evidence>
<dbReference type="EMBL" id="MNUU01000014">
    <property type="protein sequence ID" value="OIO08399.1"/>
    <property type="molecule type" value="Genomic_DNA"/>
</dbReference>
<dbReference type="NCBIfam" id="TIGR00075">
    <property type="entry name" value="hypD"/>
    <property type="match status" value="1"/>
</dbReference>
<keyword evidence="2" id="KW-0479">Metal-binding</keyword>
<dbReference type="GO" id="GO:0005506">
    <property type="term" value="F:iron ion binding"/>
    <property type="evidence" value="ECO:0007669"/>
    <property type="project" value="TreeGrafter"/>
</dbReference>
<dbReference type="InterPro" id="IPR042243">
    <property type="entry name" value="HypD_1"/>
</dbReference>
<dbReference type="Gene3D" id="6.10.20.100">
    <property type="match status" value="1"/>
</dbReference>
<sequence>MKKEVKILKEIKKLSDRIGRQINLMEVCGTHTQAISRYGIRGILPKNIKLTSGPGCPVCATAQEDIDAIVNIALAGVPVATYGDALRVPGWFGSLDQAREKGAKVFAIYSTEDALKLKEKYNNLVFFGLGFDTTTPMTAYAIKKGLTVYSTHKLFLPAMHALIDMGEIKIDGFIDPGHVSTIIGLKPYEELNVAQVITGFTDKDVLAGIYMLLKQIASGRKEVENQYLRSVRPDGNPRARQEIFSVFKIGDGNWRGFGIIPQSGLTIIDKYKNQDAKLKYKKILSQAKLSGIQKPTACVCGEIIRGLKESNNCPLFRKVCTPEKPIGPCMVSQEGACNVYYRYN</sequence>
<dbReference type="GO" id="GO:0070025">
    <property type="term" value="F:carbon monoxide binding"/>
    <property type="evidence" value="ECO:0007669"/>
    <property type="project" value="TreeGrafter"/>
</dbReference>
<dbReference type="PANTHER" id="PTHR30149">
    <property type="entry name" value="HYDROGENASE PROTEIN ASSEMBLY PROTEIN HYPD"/>
    <property type="match status" value="1"/>
</dbReference>
<organism evidence="4 5">
    <name type="scientific">Candidatus Falkowbacteria bacterium CG1_02_37_44</name>
    <dbReference type="NCBI Taxonomy" id="1805146"/>
    <lineage>
        <taxon>Bacteria</taxon>
        <taxon>Candidatus Falkowiibacteriota</taxon>
    </lineage>
</organism>
<dbReference type="GO" id="GO:0051539">
    <property type="term" value="F:4 iron, 4 sulfur cluster binding"/>
    <property type="evidence" value="ECO:0007669"/>
    <property type="project" value="TreeGrafter"/>
</dbReference>
<name>A0A1J4TDW8_9BACT</name>
<evidence type="ECO:0000256" key="3">
    <source>
        <dbReference type="ARBA" id="ARBA00023004"/>
    </source>
</evidence>
<dbReference type="STRING" id="1805146.AUJ27_00830"/>
<comment type="similarity">
    <text evidence="1">Belongs to the HypD family.</text>
</comment>
<evidence type="ECO:0000313" key="5">
    <source>
        <dbReference type="Proteomes" id="UP000183192"/>
    </source>
</evidence>
<dbReference type="GO" id="GO:0051604">
    <property type="term" value="P:protein maturation"/>
    <property type="evidence" value="ECO:0007669"/>
    <property type="project" value="TreeGrafter"/>
</dbReference>
<evidence type="ECO:0000256" key="2">
    <source>
        <dbReference type="ARBA" id="ARBA00022723"/>
    </source>
</evidence>
<reference evidence="4 5" key="1">
    <citation type="journal article" date="2016" name="Environ. Microbiol.">
        <title>Genomic resolution of a cold subsurface aquifer community provides metabolic insights for novel microbes adapted to high CO concentrations.</title>
        <authorList>
            <person name="Probst A.J."/>
            <person name="Castelle C.J."/>
            <person name="Singh A."/>
            <person name="Brown C.T."/>
            <person name="Anantharaman K."/>
            <person name="Sharon I."/>
            <person name="Hug L.A."/>
            <person name="Burstein D."/>
            <person name="Emerson J.B."/>
            <person name="Thomas B.C."/>
            <person name="Banfield J.F."/>
        </authorList>
    </citation>
    <scope>NUCLEOTIDE SEQUENCE [LARGE SCALE GENOMIC DNA]</scope>
    <source>
        <strain evidence="4">CG1_02_37_44</strain>
    </source>
</reference>
<dbReference type="PIRSF" id="PIRSF005622">
    <property type="entry name" value="Hydrgn_mat_hypD"/>
    <property type="match status" value="1"/>
</dbReference>
<keyword evidence="3" id="KW-0408">Iron</keyword>
<dbReference type="Gene3D" id="3.40.50.11750">
    <property type="entry name" value="HypD, alpha/beta domain 1"/>
    <property type="match status" value="2"/>
</dbReference>
<dbReference type="Proteomes" id="UP000183192">
    <property type="component" value="Unassembled WGS sequence"/>
</dbReference>
<accession>A0A1J4TDW8</accession>
<comment type="caution">
    <text evidence="4">The sequence shown here is derived from an EMBL/GenBank/DDBJ whole genome shotgun (WGS) entry which is preliminary data.</text>
</comment>
<protein>
    <submittedName>
        <fullName evidence="4">Hydrogenase formation protein HypD</fullName>
    </submittedName>
</protein>
<dbReference type="PANTHER" id="PTHR30149:SF0">
    <property type="entry name" value="HYDROGENASE MATURATION FACTOR HYPD"/>
    <property type="match status" value="1"/>
</dbReference>
<proteinExistence type="inferred from homology"/>
<evidence type="ECO:0000313" key="4">
    <source>
        <dbReference type="EMBL" id="OIO08399.1"/>
    </source>
</evidence>
<dbReference type="InterPro" id="IPR002780">
    <property type="entry name" value="Hyd_form_HypD"/>
</dbReference>
<dbReference type="AlphaFoldDB" id="A0A1J4TDW8"/>
<gene>
    <name evidence="4" type="ORF">AUJ27_00830</name>
</gene>